<sequence>MQFAEKIKQIRTKNHLTQEQFAMRLNVTRQAVSNWENNRNLPDIQMLILITEIFDVTLDELILGDEKMNKLTEKLIEDTNQTKRAKLNLATTLTGTILLLLGIVCLVIKALSVEYIDAQGILYENFFLLPIGFSLLFAGFIVFLVIGIQYLKETIYKHRA</sequence>
<feature type="domain" description="HTH cro/C1-type" evidence="3">
    <location>
        <begin position="7"/>
        <end position="61"/>
    </location>
</feature>
<proteinExistence type="predicted"/>
<organism evidence="4 5">
    <name type="scientific">Enterococcus cecorum</name>
    <dbReference type="NCBI Taxonomy" id="44008"/>
    <lineage>
        <taxon>Bacteria</taxon>
        <taxon>Bacillati</taxon>
        <taxon>Bacillota</taxon>
        <taxon>Bacilli</taxon>
        <taxon>Lactobacillales</taxon>
        <taxon>Enterococcaceae</taxon>
        <taxon>Enterococcus</taxon>
    </lineage>
</organism>
<dbReference type="Pfam" id="PF13127">
    <property type="entry name" value="DUF3955"/>
    <property type="match status" value="1"/>
</dbReference>
<protein>
    <recommendedName>
        <fullName evidence="3">HTH cro/C1-type domain-containing protein</fullName>
    </recommendedName>
</protein>
<keyword evidence="2" id="KW-1133">Transmembrane helix</keyword>
<dbReference type="GO" id="GO:0003677">
    <property type="term" value="F:DNA binding"/>
    <property type="evidence" value="ECO:0007669"/>
    <property type="project" value="UniProtKB-KW"/>
</dbReference>
<feature type="transmembrane region" description="Helical" evidence="2">
    <location>
        <begin position="131"/>
        <end position="151"/>
    </location>
</feature>
<keyword evidence="1" id="KW-0238">DNA-binding</keyword>
<feature type="transmembrane region" description="Helical" evidence="2">
    <location>
        <begin position="89"/>
        <end position="111"/>
    </location>
</feature>
<dbReference type="InterPro" id="IPR010982">
    <property type="entry name" value="Lambda_DNA-bd_dom_sf"/>
</dbReference>
<dbReference type="InterPro" id="IPR025016">
    <property type="entry name" value="DUF3955"/>
</dbReference>
<dbReference type="InterPro" id="IPR001387">
    <property type="entry name" value="Cro/C1-type_HTH"/>
</dbReference>
<keyword evidence="2" id="KW-0472">Membrane</keyword>
<dbReference type="Pfam" id="PF01381">
    <property type="entry name" value="HTH_3"/>
    <property type="match status" value="1"/>
</dbReference>
<gene>
    <name evidence="4" type="ORF">EB18_00230</name>
</gene>
<evidence type="ECO:0000256" key="1">
    <source>
        <dbReference type="ARBA" id="ARBA00023125"/>
    </source>
</evidence>
<accession>A0A366SJX3</accession>
<dbReference type="AlphaFoldDB" id="A0A366SJX3"/>
<dbReference type="Proteomes" id="UP000252800">
    <property type="component" value="Unassembled WGS sequence"/>
</dbReference>
<dbReference type="Gene3D" id="1.10.260.40">
    <property type="entry name" value="lambda repressor-like DNA-binding domains"/>
    <property type="match status" value="1"/>
</dbReference>
<evidence type="ECO:0000313" key="5">
    <source>
        <dbReference type="Proteomes" id="UP000252800"/>
    </source>
</evidence>
<keyword evidence="2" id="KW-0812">Transmembrane</keyword>
<dbReference type="CDD" id="cd00093">
    <property type="entry name" value="HTH_XRE"/>
    <property type="match status" value="1"/>
</dbReference>
<dbReference type="PANTHER" id="PTHR46558:SF4">
    <property type="entry name" value="DNA-BIDING PHAGE PROTEIN"/>
    <property type="match status" value="1"/>
</dbReference>
<reference evidence="4 5" key="1">
    <citation type="submission" date="2015-06" db="EMBL/GenBank/DDBJ databases">
        <title>The Genome Sequence of Enterococcus cecorum 170AEA1.</title>
        <authorList>
            <consortium name="The Broad Institute Genomics Platform"/>
            <consortium name="The Broad Institute Genome Sequencing Center for Infectious Disease"/>
            <person name="Earl A.M."/>
            <person name="Van Tyne D."/>
            <person name="Lebreton F."/>
            <person name="Saavedra J.T."/>
            <person name="Gilmore M.S."/>
            <person name="Manson McGuire A."/>
            <person name="Clock S."/>
            <person name="Crupain M."/>
            <person name="Rangan U."/>
            <person name="Young S."/>
            <person name="Abouelleil A."/>
            <person name="Cao P."/>
            <person name="Chapman S.B."/>
            <person name="Griggs A."/>
            <person name="Priest M."/>
            <person name="Shea T."/>
            <person name="Wortman J."/>
            <person name="Nusbaum C."/>
            <person name="Birren B."/>
        </authorList>
    </citation>
    <scope>NUCLEOTIDE SEQUENCE [LARGE SCALE GENOMIC DNA]</scope>
    <source>
        <strain evidence="4 5">170AEA1</strain>
    </source>
</reference>
<comment type="caution">
    <text evidence="4">The sequence shown here is derived from an EMBL/GenBank/DDBJ whole genome shotgun (WGS) entry which is preliminary data.</text>
</comment>
<dbReference type="SMART" id="SM00530">
    <property type="entry name" value="HTH_XRE"/>
    <property type="match status" value="1"/>
</dbReference>
<dbReference type="PROSITE" id="PS50943">
    <property type="entry name" value="HTH_CROC1"/>
    <property type="match status" value="1"/>
</dbReference>
<dbReference type="SUPFAM" id="SSF47413">
    <property type="entry name" value="lambda repressor-like DNA-binding domains"/>
    <property type="match status" value="1"/>
</dbReference>
<evidence type="ECO:0000256" key="2">
    <source>
        <dbReference type="SAM" id="Phobius"/>
    </source>
</evidence>
<name>A0A366SJX3_9ENTE</name>
<dbReference type="PANTHER" id="PTHR46558">
    <property type="entry name" value="TRACRIPTIONAL REGULATORY PROTEIN-RELATED-RELATED"/>
    <property type="match status" value="1"/>
</dbReference>
<dbReference type="RefSeq" id="WP_113783651.1">
    <property type="nucleotide sequence ID" value="NZ_KZ845714.1"/>
</dbReference>
<dbReference type="EMBL" id="LEOY01000002">
    <property type="protein sequence ID" value="RBR31807.1"/>
    <property type="molecule type" value="Genomic_DNA"/>
</dbReference>
<evidence type="ECO:0000259" key="3">
    <source>
        <dbReference type="PROSITE" id="PS50943"/>
    </source>
</evidence>
<evidence type="ECO:0000313" key="4">
    <source>
        <dbReference type="EMBL" id="RBR31807.1"/>
    </source>
</evidence>